<protein>
    <submittedName>
        <fullName evidence="2">Glycosyltransferase family 2 protein</fullName>
    </submittedName>
</protein>
<dbReference type="EMBL" id="SAYW01000002">
    <property type="protein sequence ID" value="RWU08691.1"/>
    <property type="molecule type" value="Genomic_DNA"/>
</dbReference>
<evidence type="ECO:0000313" key="2">
    <source>
        <dbReference type="EMBL" id="RWU08691.1"/>
    </source>
</evidence>
<dbReference type="Proteomes" id="UP000284120">
    <property type="component" value="Unassembled WGS sequence"/>
</dbReference>
<sequence>MKAIVITPVKNAIENTLQTIAAIKQSDVALEYIVYNDFSNAETKAALTKSAAELGFELVNLEDITDTPSPNYNLVLEDAQKRAIVKNIPLIVVESDVEVKPDTFSKLLDFNEKQTDSGMIGAVTVDEKGEINFPYLKFKGRKEAYTLTNRSLSFCCTLMTIPFLTSYSFSELDRSKDWYDTIISKKSIALNFRNYILFNAPVYHKAHGSRPWKQLKYTNPWKYYWQKFTKGRDKI</sequence>
<dbReference type="SUPFAM" id="SSF53448">
    <property type="entry name" value="Nucleotide-diphospho-sugar transferases"/>
    <property type="match status" value="1"/>
</dbReference>
<dbReference type="Pfam" id="PF00535">
    <property type="entry name" value="Glycos_transf_2"/>
    <property type="match status" value="1"/>
</dbReference>
<name>A0A3S3SVS7_9SPHI</name>
<feature type="domain" description="Glycosyltransferase 2-like" evidence="1">
    <location>
        <begin position="5"/>
        <end position="155"/>
    </location>
</feature>
<gene>
    <name evidence="2" type="ORF">DPV69_07485</name>
</gene>
<reference evidence="2 3" key="1">
    <citation type="submission" date="2018-06" db="EMBL/GenBank/DDBJ databases">
        <title>Pedobacter endophyticus sp. nov., an endophytic bacterium isolated from a leaf of Triticum aestivum.</title>
        <authorList>
            <person name="Zhang L."/>
        </authorList>
    </citation>
    <scope>NUCLEOTIDE SEQUENCE [LARGE SCALE GENOMIC DNA]</scope>
    <source>
        <strain evidence="2 3">CM134L-2</strain>
    </source>
</reference>
<dbReference type="GO" id="GO:0016740">
    <property type="term" value="F:transferase activity"/>
    <property type="evidence" value="ECO:0007669"/>
    <property type="project" value="UniProtKB-KW"/>
</dbReference>
<dbReference type="InterPro" id="IPR001173">
    <property type="entry name" value="Glyco_trans_2-like"/>
</dbReference>
<accession>A0A3S3SVS7</accession>
<comment type="caution">
    <text evidence="2">The sequence shown here is derived from an EMBL/GenBank/DDBJ whole genome shotgun (WGS) entry which is preliminary data.</text>
</comment>
<dbReference type="Gene3D" id="3.90.550.10">
    <property type="entry name" value="Spore Coat Polysaccharide Biosynthesis Protein SpsA, Chain A"/>
    <property type="match status" value="1"/>
</dbReference>
<dbReference type="AlphaFoldDB" id="A0A3S3SVS7"/>
<keyword evidence="2" id="KW-0808">Transferase</keyword>
<organism evidence="2 3">
    <name type="scientific">Pedobacter chitinilyticus</name>
    <dbReference type="NCBI Taxonomy" id="2233776"/>
    <lineage>
        <taxon>Bacteria</taxon>
        <taxon>Pseudomonadati</taxon>
        <taxon>Bacteroidota</taxon>
        <taxon>Sphingobacteriia</taxon>
        <taxon>Sphingobacteriales</taxon>
        <taxon>Sphingobacteriaceae</taxon>
        <taxon>Pedobacter</taxon>
    </lineage>
</organism>
<keyword evidence="3" id="KW-1185">Reference proteome</keyword>
<dbReference type="InterPro" id="IPR029044">
    <property type="entry name" value="Nucleotide-diphossugar_trans"/>
</dbReference>
<evidence type="ECO:0000259" key="1">
    <source>
        <dbReference type="Pfam" id="PF00535"/>
    </source>
</evidence>
<dbReference type="OrthoDB" id="1041945at2"/>
<proteinExistence type="predicted"/>
<evidence type="ECO:0000313" key="3">
    <source>
        <dbReference type="Proteomes" id="UP000284120"/>
    </source>
</evidence>